<dbReference type="PANTHER" id="PTHR47756:SF2">
    <property type="entry name" value="BLL6612 PROTEIN"/>
    <property type="match status" value="1"/>
</dbReference>
<dbReference type="Gene3D" id="1.10.1740.10">
    <property type="match status" value="1"/>
</dbReference>
<dbReference type="GO" id="GO:0016987">
    <property type="term" value="F:sigma factor activity"/>
    <property type="evidence" value="ECO:0007669"/>
    <property type="project" value="InterPro"/>
</dbReference>
<dbReference type="SUPFAM" id="SSF88659">
    <property type="entry name" value="Sigma3 and sigma4 domains of RNA polymerase sigma factors"/>
    <property type="match status" value="1"/>
</dbReference>
<evidence type="ECO:0000313" key="4">
    <source>
        <dbReference type="EMBL" id="AGA28309.1"/>
    </source>
</evidence>
<dbReference type="SUPFAM" id="SSF88946">
    <property type="entry name" value="Sigma2 domain of RNA polymerase sigma factors"/>
    <property type="match status" value="1"/>
</dbReference>
<proteinExistence type="predicted"/>
<gene>
    <name evidence="4" type="ordered locus">Sinac_4095</name>
</gene>
<dbReference type="GO" id="GO:0006352">
    <property type="term" value="P:DNA-templated transcription initiation"/>
    <property type="evidence" value="ECO:0007669"/>
    <property type="project" value="InterPro"/>
</dbReference>
<dbReference type="InterPro" id="IPR013249">
    <property type="entry name" value="RNA_pol_sigma70_r4_t2"/>
</dbReference>
<dbReference type="STRING" id="886293.Sinac_4095"/>
<dbReference type="InterPro" id="IPR014284">
    <property type="entry name" value="RNA_pol_sigma-70_dom"/>
</dbReference>
<evidence type="ECO:0000259" key="3">
    <source>
        <dbReference type="Pfam" id="PF20239"/>
    </source>
</evidence>
<organism evidence="4 5">
    <name type="scientific">Singulisphaera acidiphila (strain ATCC BAA-1392 / DSM 18658 / VKM B-2454 / MOB10)</name>
    <dbReference type="NCBI Taxonomy" id="886293"/>
    <lineage>
        <taxon>Bacteria</taxon>
        <taxon>Pseudomonadati</taxon>
        <taxon>Planctomycetota</taxon>
        <taxon>Planctomycetia</taxon>
        <taxon>Isosphaerales</taxon>
        <taxon>Isosphaeraceae</taxon>
        <taxon>Singulisphaera</taxon>
    </lineage>
</organism>
<name>L0DG08_SINAD</name>
<dbReference type="Proteomes" id="UP000010798">
    <property type="component" value="Chromosome"/>
</dbReference>
<dbReference type="RefSeq" id="WP_015247438.1">
    <property type="nucleotide sequence ID" value="NC_019892.1"/>
</dbReference>
<feature type="domain" description="RNA polymerase sigma factor 70 region 4 type 2" evidence="2">
    <location>
        <begin position="116"/>
        <end position="167"/>
    </location>
</feature>
<evidence type="ECO:0000259" key="2">
    <source>
        <dbReference type="Pfam" id="PF08281"/>
    </source>
</evidence>
<dbReference type="InterPro" id="IPR007627">
    <property type="entry name" value="RNA_pol_sigma70_r2"/>
</dbReference>
<dbReference type="HOGENOM" id="CLU_035311_1_2_0"/>
<evidence type="ECO:0000259" key="1">
    <source>
        <dbReference type="Pfam" id="PF04542"/>
    </source>
</evidence>
<reference evidence="4 5" key="1">
    <citation type="submission" date="2012-02" db="EMBL/GenBank/DDBJ databases">
        <title>Complete sequence of chromosome of Singulisphaera acidiphila DSM 18658.</title>
        <authorList>
            <consortium name="US DOE Joint Genome Institute (JGI-PGF)"/>
            <person name="Lucas S."/>
            <person name="Copeland A."/>
            <person name="Lapidus A."/>
            <person name="Glavina del Rio T."/>
            <person name="Dalin E."/>
            <person name="Tice H."/>
            <person name="Bruce D."/>
            <person name="Goodwin L."/>
            <person name="Pitluck S."/>
            <person name="Peters L."/>
            <person name="Ovchinnikova G."/>
            <person name="Chertkov O."/>
            <person name="Kyrpides N."/>
            <person name="Mavromatis K."/>
            <person name="Ivanova N."/>
            <person name="Brettin T."/>
            <person name="Detter J.C."/>
            <person name="Han C."/>
            <person name="Larimer F."/>
            <person name="Land M."/>
            <person name="Hauser L."/>
            <person name="Markowitz V."/>
            <person name="Cheng J.-F."/>
            <person name="Hugenholtz P."/>
            <person name="Woyke T."/>
            <person name="Wu D."/>
            <person name="Tindall B."/>
            <person name="Pomrenke H."/>
            <person name="Brambilla E."/>
            <person name="Klenk H.-P."/>
            <person name="Eisen J.A."/>
        </authorList>
    </citation>
    <scope>NUCLEOTIDE SEQUENCE [LARGE SCALE GENOMIC DNA]</scope>
    <source>
        <strain evidence="5">ATCC BAA-1392 / DSM 18658 / VKM B-2454 / MOB10</strain>
    </source>
</reference>
<accession>L0DG08</accession>
<keyword evidence="5" id="KW-1185">Reference proteome</keyword>
<dbReference type="KEGG" id="saci:Sinac_4095"/>
<feature type="domain" description="RNA polymerase sigma-70 region 2" evidence="1">
    <location>
        <begin position="23"/>
        <end position="79"/>
    </location>
</feature>
<dbReference type="AlphaFoldDB" id="L0DG08"/>
<dbReference type="GO" id="GO:0003677">
    <property type="term" value="F:DNA binding"/>
    <property type="evidence" value="ECO:0007669"/>
    <property type="project" value="InterPro"/>
</dbReference>
<dbReference type="Gene3D" id="1.10.10.10">
    <property type="entry name" value="Winged helix-like DNA-binding domain superfamily/Winged helix DNA-binding domain"/>
    <property type="match status" value="1"/>
</dbReference>
<dbReference type="eggNOG" id="COG4941">
    <property type="taxonomic scope" value="Bacteria"/>
</dbReference>
<sequence>MSEPRALVEHFFRHEFGRISALLTRSLGVRRLELVEDVVQTALVQALETWSRRGVPEDPAGWLYRTARNLAIDALRRERTHAHALPRLAEDAEQESSPPIEAHFADEIGDEPLRLLFVCCHEAVPAESRVALALRTLCGFSTAEIARALLTTDANIQKRIERARDRLRELDVDFDTPDAAQLCARRDAVLAVVYLLFSQGCHVTHGDTPIRRDLCDEARRLARMLADHPVGDVPAVHALLALMCFHGARFDARVALDGTIVLLEEQDRSAWNWSDVREGMAWLARSATGDELTRYHVEAGIAWEHCRAPTFADTDWRQMAELYDTLDRIAPSPLNSLNRAVAEAYLHGPQAGLDRLAAVLPENVPARYPGWHAVIGELHFRLGRYSAAACAWREALHLTTARADREFLRRRLAACQPKEKDADQTLREMEREI</sequence>
<dbReference type="PANTHER" id="PTHR47756">
    <property type="entry name" value="BLL6612 PROTEIN-RELATED"/>
    <property type="match status" value="1"/>
</dbReference>
<protein>
    <submittedName>
        <fullName evidence="4">RNA polymerase sigma factor, sigma-70 family</fullName>
    </submittedName>
</protein>
<dbReference type="InterPro" id="IPR046531">
    <property type="entry name" value="DUF6596"/>
</dbReference>
<dbReference type="NCBIfam" id="TIGR02937">
    <property type="entry name" value="sigma70-ECF"/>
    <property type="match status" value="1"/>
</dbReference>
<dbReference type="EMBL" id="CP003364">
    <property type="protein sequence ID" value="AGA28309.1"/>
    <property type="molecule type" value="Genomic_DNA"/>
</dbReference>
<dbReference type="Pfam" id="PF08281">
    <property type="entry name" value="Sigma70_r4_2"/>
    <property type="match status" value="1"/>
</dbReference>
<feature type="domain" description="DUF6596" evidence="3">
    <location>
        <begin position="185"/>
        <end position="287"/>
    </location>
</feature>
<dbReference type="Pfam" id="PF20239">
    <property type="entry name" value="DUF6596"/>
    <property type="match status" value="1"/>
</dbReference>
<dbReference type="OrthoDB" id="9780299at2"/>
<dbReference type="InterPro" id="IPR036388">
    <property type="entry name" value="WH-like_DNA-bd_sf"/>
</dbReference>
<evidence type="ECO:0000313" key="5">
    <source>
        <dbReference type="Proteomes" id="UP000010798"/>
    </source>
</evidence>
<dbReference type="InterPro" id="IPR013324">
    <property type="entry name" value="RNA_pol_sigma_r3/r4-like"/>
</dbReference>
<dbReference type="Pfam" id="PF04542">
    <property type="entry name" value="Sigma70_r2"/>
    <property type="match status" value="1"/>
</dbReference>
<dbReference type="InterPro" id="IPR013325">
    <property type="entry name" value="RNA_pol_sigma_r2"/>
</dbReference>